<evidence type="ECO:0000313" key="3">
    <source>
        <dbReference type="WBParaSite" id="HPLM_0000503101-mRNA-1"/>
    </source>
</evidence>
<name>A0A0N4W525_HAEPC</name>
<organism evidence="3">
    <name type="scientific">Haemonchus placei</name>
    <name type="common">Barber's pole worm</name>
    <dbReference type="NCBI Taxonomy" id="6290"/>
    <lineage>
        <taxon>Eukaryota</taxon>
        <taxon>Metazoa</taxon>
        <taxon>Ecdysozoa</taxon>
        <taxon>Nematoda</taxon>
        <taxon>Chromadorea</taxon>
        <taxon>Rhabditida</taxon>
        <taxon>Rhabditina</taxon>
        <taxon>Rhabditomorpha</taxon>
        <taxon>Strongyloidea</taxon>
        <taxon>Trichostrongylidae</taxon>
        <taxon>Haemonchus</taxon>
    </lineage>
</organism>
<reference evidence="1 2" key="2">
    <citation type="submission" date="2018-11" db="EMBL/GenBank/DDBJ databases">
        <authorList>
            <consortium name="Pathogen Informatics"/>
        </authorList>
    </citation>
    <scope>NUCLEOTIDE SEQUENCE [LARGE SCALE GENOMIC DNA]</scope>
    <source>
        <strain evidence="1 2">MHpl1</strain>
    </source>
</reference>
<dbReference type="Proteomes" id="UP000268014">
    <property type="component" value="Unassembled WGS sequence"/>
</dbReference>
<sequence>MEGRYYLVVVEAFSKWPEVTEMTIIFATRTVNELKKLFARYDK</sequence>
<dbReference type="EMBL" id="UZAF01016279">
    <property type="protein sequence ID" value="VDO24650.1"/>
    <property type="molecule type" value="Genomic_DNA"/>
</dbReference>
<gene>
    <name evidence="1" type="ORF">HPLM_LOCUS5023</name>
</gene>
<evidence type="ECO:0000313" key="2">
    <source>
        <dbReference type="Proteomes" id="UP000268014"/>
    </source>
</evidence>
<proteinExistence type="predicted"/>
<reference evidence="3" key="1">
    <citation type="submission" date="2017-02" db="UniProtKB">
        <authorList>
            <consortium name="WormBaseParasite"/>
        </authorList>
    </citation>
    <scope>IDENTIFICATION</scope>
</reference>
<dbReference type="WBParaSite" id="HPLM_0000503101-mRNA-1">
    <property type="protein sequence ID" value="HPLM_0000503101-mRNA-1"/>
    <property type="gene ID" value="HPLM_0000503101"/>
</dbReference>
<dbReference type="AlphaFoldDB" id="A0A0N4W525"/>
<keyword evidence="2" id="KW-1185">Reference proteome</keyword>
<dbReference type="OrthoDB" id="5983107at2759"/>
<accession>A0A0N4W525</accession>
<evidence type="ECO:0000313" key="1">
    <source>
        <dbReference type="EMBL" id="VDO24650.1"/>
    </source>
</evidence>
<protein>
    <submittedName>
        <fullName evidence="3">DUF4258 domain-containing protein</fullName>
    </submittedName>
</protein>